<proteinExistence type="predicted"/>
<dbReference type="EMBL" id="JBHTCS010000028">
    <property type="protein sequence ID" value="MFC7450871.1"/>
    <property type="molecule type" value="Genomic_DNA"/>
</dbReference>
<accession>A0ABW2S444</accession>
<keyword evidence="1" id="KW-0175">Coiled coil</keyword>
<evidence type="ECO:0000313" key="3">
    <source>
        <dbReference type="Proteomes" id="UP001596484"/>
    </source>
</evidence>
<protein>
    <submittedName>
        <fullName evidence="2">Uncharacterized protein</fullName>
    </submittedName>
</protein>
<keyword evidence="3" id="KW-1185">Reference proteome</keyword>
<evidence type="ECO:0000256" key="1">
    <source>
        <dbReference type="SAM" id="Coils"/>
    </source>
</evidence>
<comment type="caution">
    <text evidence="2">The sequence shown here is derived from an EMBL/GenBank/DDBJ whole genome shotgun (WGS) entry which is preliminary data.</text>
</comment>
<gene>
    <name evidence="2" type="ORF">ACFQS9_23520</name>
</gene>
<reference evidence="3" key="1">
    <citation type="journal article" date="2019" name="Int. J. Syst. Evol. Microbiol.">
        <title>The Global Catalogue of Microorganisms (GCM) 10K type strain sequencing project: providing services to taxonomists for standard genome sequencing and annotation.</title>
        <authorList>
            <consortium name="The Broad Institute Genomics Platform"/>
            <consortium name="The Broad Institute Genome Sequencing Center for Infectious Disease"/>
            <person name="Wu L."/>
            <person name="Ma J."/>
        </authorList>
    </citation>
    <scope>NUCLEOTIDE SEQUENCE [LARGE SCALE GENOMIC DNA]</scope>
    <source>
        <strain evidence="3">ICMP 19430</strain>
    </source>
</reference>
<name>A0ABW2S444_9NOCA</name>
<evidence type="ECO:0000313" key="2">
    <source>
        <dbReference type="EMBL" id="MFC7450871.1"/>
    </source>
</evidence>
<dbReference type="RefSeq" id="WP_378408965.1">
    <property type="nucleotide sequence ID" value="NZ_JBHTCS010000028.1"/>
</dbReference>
<sequence length="249" mass="27044">MPAAPQALVYTADEARDTLRGLLTDSGVVPSKDLKAAMEKLDTITAAYETARAELDNALKENDNLTEDIADAIVSGDLSVSAAVTKVRQSAPSRDERRLYNKLAFRYDQQADRVLRKLGNTIVADILAPWAESIVLDLVTPAAHVVEHGHRTIFDGPADPDIYDKADRLVVELHAVYAHANTLRGRGILTPLADGIDPRLLAFTAPHRLGDLDKSHRQTWWMSYAITNGAGPAIRTSYEAEAAAKVPAA</sequence>
<organism evidence="2 3">
    <name type="scientific">Rhodococcus daqingensis</name>
    <dbReference type="NCBI Taxonomy" id="2479363"/>
    <lineage>
        <taxon>Bacteria</taxon>
        <taxon>Bacillati</taxon>
        <taxon>Actinomycetota</taxon>
        <taxon>Actinomycetes</taxon>
        <taxon>Mycobacteriales</taxon>
        <taxon>Nocardiaceae</taxon>
        <taxon>Rhodococcus</taxon>
    </lineage>
</organism>
<feature type="coiled-coil region" evidence="1">
    <location>
        <begin position="34"/>
        <end position="75"/>
    </location>
</feature>
<dbReference type="Proteomes" id="UP001596484">
    <property type="component" value="Unassembled WGS sequence"/>
</dbReference>